<evidence type="ECO:0000256" key="14">
    <source>
        <dbReference type="SAM" id="Phobius"/>
    </source>
</evidence>
<dbReference type="InterPro" id="IPR027057">
    <property type="entry name" value="CAXX_Prtase_1"/>
</dbReference>
<evidence type="ECO:0000256" key="10">
    <source>
        <dbReference type="ARBA" id="ARBA00023136"/>
    </source>
</evidence>
<dbReference type="GO" id="GO:0046872">
    <property type="term" value="F:metal ion binding"/>
    <property type="evidence" value="ECO:0007669"/>
    <property type="project" value="UniProtKB-KW"/>
</dbReference>
<dbReference type="GO" id="GO:0071586">
    <property type="term" value="P:CAAX-box protein processing"/>
    <property type="evidence" value="ECO:0007669"/>
    <property type="project" value="InterPro"/>
</dbReference>
<feature type="transmembrane region" description="Helical" evidence="14">
    <location>
        <begin position="6"/>
        <end position="24"/>
    </location>
</feature>
<dbReference type="InterPro" id="IPR036259">
    <property type="entry name" value="MFS_trans_sf"/>
</dbReference>
<dbReference type="PANTHER" id="PTHR10120">
    <property type="entry name" value="CAAX PRENYL PROTEASE 1"/>
    <property type="match status" value="1"/>
</dbReference>
<feature type="binding site" evidence="12">
    <location>
        <position position="281"/>
    </location>
    <ligand>
        <name>Zn(2+)</name>
        <dbReference type="ChEBI" id="CHEBI:29105"/>
        <note>catalytic</note>
    </ligand>
</feature>
<evidence type="ECO:0000256" key="6">
    <source>
        <dbReference type="ARBA" id="ARBA00022824"/>
    </source>
</evidence>
<comment type="similarity">
    <text evidence="13">Belongs to the peptidase M48 family.</text>
</comment>
<dbReference type="EMBL" id="SMFQ01000005">
    <property type="protein sequence ID" value="TCJ82812.1"/>
    <property type="molecule type" value="Genomic_DNA"/>
</dbReference>
<keyword evidence="9 13" id="KW-0482">Metalloprotease</keyword>
<feature type="domain" description="Peptidase M48" evidence="15">
    <location>
        <begin position="207"/>
        <end position="411"/>
    </location>
</feature>
<keyword evidence="6" id="KW-0256">Endoplasmic reticulum</keyword>
<evidence type="ECO:0000256" key="3">
    <source>
        <dbReference type="ARBA" id="ARBA00022692"/>
    </source>
</evidence>
<evidence type="ECO:0000256" key="8">
    <source>
        <dbReference type="ARBA" id="ARBA00022989"/>
    </source>
</evidence>
<keyword evidence="5 13" id="KW-0378">Hydrolase</keyword>
<dbReference type="OrthoDB" id="9781930at2"/>
<evidence type="ECO:0000259" key="15">
    <source>
        <dbReference type="Pfam" id="PF01435"/>
    </source>
</evidence>
<keyword evidence="4 12" id="KW-0479">Metal-binding</keyword>
<protein>
    <submittedName>
        <fullName evidence="17">STE24 endopeptidase</fullName>
    </submittedName>
</protein>
<feature type="transmembrane region" description="Helical" evidence="14">
    <location>
        <begin position="287"/>
        <end position="308"/>
    </location>
</feature>
<feature type="transmembrane region" description="Helical" evidence="14">
    <location>
        <begin position="149"/>
        <end position="168"/>
    </location>
</feature>
<keyword evidence="10 14" id="KW-0472">Membrane</keyword>
<dbReference type="AlphaFoldDB" id="A0A4R1ESC8"/>
<dbReference type="RefSeq" id="WP_131907312.1">
    <property type="nucleotide sequence ID" value="NZ_BAAAFU010000007.1"/>
</dbReference>
<dbReference type="SUPFAM" id="SSF103473">
    <property type="entry name" value="MFS general substrate transporter"/>
    <property type="match status" value="1"/>
</dbReference>
<evidence type="ECO:0000256" key="9">
    <source>
        <dbReference type="ARBA" id="ARBA00023049"/>
    </source>
</evidence>
<evidence type="ECO:0000313" key="17">
    <source>
        <dbReference type="EMBL" id="TCJ82812.1"/>
    </source>
</evidence>
<dbReference type="GO" id="GO:0004222">
    <property type="term" value="F:metalloendopeptidase activity"/>
    <property type="evidence" value="ECO:0007669"/>
    <property type="project" value="InterPro"/>
</dbReference>
<name>A0A4R1ESC8_9GAMM</name>
<comment type="caution">
    <text evidence="17">The sequence shown here is derived from an EMBL/GenBank/DDBJ whole genome shotgun (WGS) entry which is preliminary data.</text>
</comment>
<dbReference type="Pfam" id="PF01435">
    <property type="entry name" value="Peptidase_M48"/>
    <property type="match status" value="1"/>
</dbReference>
<evidence type="ECO:0000313" key="18">
    <source>
        <dbReference type="Proteomes" id="UP000294887"/>
    </source>
</evidence>
<evidence type="ECO:0000256" key="4">
    <source>
        <dbReference type="ARBA" id="ARBA00022723"/>
    </source>
</evidence>
<feature type="transmembrane region" description="Helical" evidence="14">
    <location>
        <begin position="66"/>
        <end position="84"/>
    </location>
</feature>
<keyword evidence="3 14" id="KW-0812">Transmembrane</keyword>
<feature type="transmembrane region" description="Helical" evidence="14">
    <location>
        <begin position="104"/>
        <end position="128"/>
    </location>
</feature>
<dbReference type="Gene3D" id="3.30.2010.10">
    <property type="entry name" value="Metalloproteases ('zincins'), catalytic domain"/>
    <property type="match status" value="1"/>
</dbReference>
<feature type="transmembrane region" description="Helical" evidence="14">
    <location>
        <begin position="174"/>
        <end position="194"/>
    </location>
</feature>
<feature type="binding site" evidence="12">
    <location>
        <position position="355"/>
    </location>
    <ligand>
        <name>Zn(2+)</name>
        <dbReference type="ChEBI" id="CHEBI:29105"/>
        <note>catalytic</note>
    </ligand>
</feature>
<keyword evidence="8 14" id="KW-1133">Transmembrane helix</keyword>
<evidence type="ECO:0000256" key="7">
    <source>
        <dbReference type="ARBA" id="ARBA00022833"/>
    </source>
</evidence>
<evidence type="ECO:0000259" key="16">
    <source>
        <dbReference type="Pfam" id="PF16491"/>
    </source>
</evidence>
<dbReference type="Proteomes" id="UP000294887">
    <property type="component" value="Unassembled WGS sequence"/>
</dbReference>
<keyword evidence="7 12" id="KW-0862">Zinc</keyword>
<dbReference type="Pfam" id="PF16491">
    <property type="entry name" value="Peptidase_M48_N"/>
    <property type="match status" value="1"/>
</dbReference>
<comment type="cofactor">
    <cofactor evidence="12 13">
        <name>Zn(2+)</name>
        <dbReference type="ChEBI" id="CHEBI:29105"/>
    </cofactor>
    <text evidence="12 13">Binds 1 zinc ion per subunit.</text>
</comment>
<feature type="active site" description="Proton donor" evidence="11">
    <location>
        <position position="359"/>
    </location>
</feature>
<organism evidence="17 18">
    <name type="scientific">Cocleimonas flava</name>
    <dbReference type="NCBI Taxonomy" id="634765"/>
    <lineage>
        <taxon>Bacteria</taxon>
        <taxon>Pseudomonadati</taxon>
        <taxon>Pseudomonadota</taxon>
        <taxon>Gammaproteobacteria</taxon>
        <taxon>Thiotrichales</taxon>
        <taxon>Thiotrichaceae</taxon>
        <taxon>Cocleimonas</taxon>
    </lineage>
</organism>
<feature type="active site" evidence="11">
    <location>
        <position position="278"/>
    </location>
</feature>
<dbReference type="InterPro" id="IPR032456">
    <property type="entry name" value="Peptidase_M48_N"/>
</dbReference>
<dbReference type="InterPro" id="IPR001915">
    <property type="entry name" value="Peptidase_M48"/>
</dbReference>
<dbReference type="CDD" id="cd07343">
    <property type="entry name" value="M48A_Zmpste24p_like"/>
    <property type="match status" value="1"/>
</dbReference>
<keyword evidence="2 13" id="KW-0645">Protease</keyword>
<feature type="transmembrane region" description="Helical" evidence="14">
    <location>
        <begin position="328"/>
        <end position="347"/>
    </location>
</feature>
<proteinExistence type="inferred from homology"/>
<feature type="domain" description="CAAX prenyl protease 1 N-terminal" evidence="16">
    <location>
        <begin position="27"/>
        <end position="204"/>
    </location>
</feature>
<comment type="subcellular location">
    <subcellularLocation>
        <location evidence="1">Endoplasmic reticulum membrane</location>
        <topology evidence="1">Multi-pass membrane protein</topology>
    </subcellularLocation>
</comment>
<evidence type="ECO:0000256" key="13">
    <source>
        <dbReference type="RuleBase" id="RU003983"/>
    </source>
</evidence>
<keyword evidence="18" id="KW-1185">Reference proteome</keyword>
<gene>
    <name evidence="17" type="ORF">EV695_3548</name>
</gene>
<reference evidence="17 18" key="1">
    <citation type="submission" date="2019-03" db="EMBL/GenBank/DDBJ databases">
        <title>Genomic Encyclopedia of Type Strains, Phase IV (KMG-IV): sequencing the most valuable type-strain genomes for metagenomic binning, comparative biology and taxonomic classification.</title>
        <authorList>
            <person name="Goeker M."/>
        </authorList>
    </citation>
    <scope>NUCLEOTIDE SEQUENCE [LARGE SCALE GENOMIC DNA]</scope>
    <source>
        <strain evidence="17 18">DSM 24830</strain>
    </source>
</reference>
<feature type="binding site" evidence="12">
    <location>
        <position position="277"/>
    </location>
    <ligand>
        <name>Zn(2+)</name>
        <dbReference type="ChEBI" id="CHEBI:29105"/>
        <note>catalytic</note>
    </ligand>
</feature>
<dbReference type="FunFam" id="3.30.2010.10:FF:000002">
    <property type="entry name" value="CAAX prenyl protease"/>
    <property type="match status" value="1"/>
</dbReference>
<evidence type="ECO:0000256" key="12">
    <source>
        <dbReference type="PIRSR" id="PIRSR627057-2"/>
    </source>
</evidence>
<evidence type="ECO:0000256" key="5">
    <source>
        <dbReference type="ARBA" id="ARBA00022801"/>
    </source>
</evidence>
<evidence type="ECO:0000256" key="1">
    <source>
        <dbReference type="ARBA" id="ARBA00004477"/>
    </source>
</evidence>
<evidence type="ECO:0000256" key="11">
    <source>
        <dbReference type="PIRSR" id="PIRSR627057-1"/>
    </source>
</evidence>
<accession>A0A4R1ESC8</accession>
<sequence length="413" mass="46189">MHTFTFIFLALLIITTGVQLWLSLRNAKHVAQHRSAVPEEFADKITLEEHQKAADYTRTKGSFGRFNLILSAVVLLLWTLGGGLELLDNAMRSFSWGPLTTGVAVIIGFSLISSIIDIPTSLYSTFVIEEKFGFNKSTLKVFFIDMFKGAALSVVIGIPLIMLVLWLMESAGSLWWLYAWVALTAFSILMMWAYPKFIAPIFNKFKPLEEGEVLNRITTLLDRTGFNSDGVFVMDGSKRSSHGNAYFTGFGKTKRIVFFDTLLKHLTPTQVEAVLAHELGHFKHKHVLKGMIVSMTMTLVGFAVLAWLMQQQWFYNALGVSQPSTYMALLLFILVSPAFTFFIGPIMSRWSRKHEFEADSFAAQQSDSAELISALVGLYKKNAGTLTPDPLYSAFYDSHPPASIRIAHLKQAG</sequence>
<evidence type="ECO:0000256" key="2">
    <source>
        <dbReference type="ARBA" id="ARBA00022670"/>
    </source>
</evidence>